<dbReference type="SUPFAM" id="SSF54966">
    <property type="entry name" value="RuBisCO, large subunit, small (N-terminal) domain"/>
    <property type="match status" value="1"/>
</dbReference>
<accession>A0ABP7A0D1</accession>
<dbReference type="PROSITE" id="PS00157">
    <property type="entry name" value="RUBISCO_LARGE"/>
    <property type="match status" value="1"/>
</dbReference>
<sequence length="377" mass="40272">MITAHYEIDASDVEKAAMALAVGQSVGNPDIRALRDSDELLARHQARVIDIEGGRVTVEFPGTNFGESDGIAHIMAVLLGGQVDIDHIEGCRLVDVDFGDEAGRFSGPRYGIEGIRQLTGAIDRPLIGGIVKPKLGLSPRELADVCREMADGGVDFIKEDEVLGDPPWCPLADRVPAVVTALDGMPTIYAPCVTGDALDAVRRATLAYELGASAIHVNVWSGFGTFRAIREQVELPLFFQKSGDRVWTTGHFAMSEVVLYKIVRLMGCDMAHVGMWGGYLNESISALEVKLGVMRGSWIGLNTLLPSFSCGAHPGLVRDLGERFGNDIMISSGGAIHGHPMGTTAGARAFRQAIDPVGTTPELDVALELWGGIGSPR</sequence>
<feature type="domain" description="Ribulose bisphosphate carboxylase large subunit C-terminal" evidence="1">
    <location>
        <begin position="112"/>
        <end position="356"/>
    </location>
</feature>
<dbReference type="Gene3D" id="3.30.70.150">
    <property type="entry name" value="RuBisCO large subunit, N-terminal domain"/>
    <property type="match status" value="1"/>
</dbReference>
<dbReference type="InterPro" id="IPR000685">
    <property type="entry name" value="RuBisCO_lsu_C"/>
</dbReference>
<name>A0ABP7A0D1_9ACTN</name>
<evidence type="ECO:0000313" key="2">
    <source>
        <dbReference type="EMBL" id="GAA3623150.1"/>
    </source>
</evidence>
<dbReference type="PANTHER" id="PTHR42704:SF17">
    <property type="entry name" value="RIBULOSE BISPHOSPHATE CARBOXYLASE LARGE CHAIN"/>
    <property type="match status" value="1"/>
</dbReference>
<protein>
    <submittedName>
        <fullName evidence="2">Ribulose-bisphosphate carboxylase large subunit family protein</fullName>
    </submittedName>
</protein>
<proteinExistence type="predicted"/>
<dbReference type="InterPro" id="IPR036376">
    <property type="entry name" value="RuBisCO_lsu_C_sf"/>
</dbReference>
<organism evidence="2 3">
    <name type="scientific">Nonomuraea rosea</name>
    <dbReference type="NCBI Taxonomy" id="638574"/>
    <lineage>
        <taxon>Bacteria</taxon>
        <taxon>Bacillati</taxon>
        <taxon>Actinomycetota</taxon>
        <taxon>Actinomycetes</taxon>
        <taxon>Streptosporangiales</taxon>
        <taxon>Streptosporangiaceae</taxon>
        <taxon>Nonomuraea</taxon>
    </lineage>
</organism>
<dbReference type="Pfam" id="PF00016">
    <property type="entry name" value="RuBisCO_large"/>
    <property type="match status" value="1"/>
</dbReference>
<dbReference type="SUPFAM" id="SSF51649">
    <property type="entry name" value="RuBisCo, C-terminal domain"/>
    <property type="match status" value="1"/>
</dbReference>
<evidence type="ECO:0000313" key="3">
    <source>
        <dbReference type="Proteomes" id="UP001500630"/>
    </source>
</evidence>
<dbReference type="RefSeq" id="WP_345579891.1">
    <property type="nucleotide sequence ID" value="NZ_BAABDQ010000069.1"/>
</dbReference>
<dbReference type="Proteomes" id="UP001500630">
    <property type="component" value="Unassembled WGS sequence"/>
</dbReference>
<dbReference type="Gene3D" id="3.20.20.110">
    <property type="entry name" value="Ribulose bisphosphate carboxylase, large subunit, C-terminal domain"/>
    <property type="match status" value="1"/>
</dbReference>
<gene>
    <name evidence="2" type="ORF">GCM10022419_131020</name>
</gene>
<dbReference type="InterPro" id="IPR033966">
    <property type="entry name" value="RuBisCO"/>
</dbReference>
<dbReference type="EMBL" id="BAABDQ010000069">
    <property type="protein sequence ID" value="GAA3623150.1"/>
    <property type="molecule type" value="Genomic_DNA"/>
</dbReference>
<comment type="caution">
    <text evidence="2">The sequence shown here is derived from an EMBL/GenBank/DDBJ whole genome shotgun (WGS) entry which is preliminary data.</text>
</comment>
<dbReference type="InterPro" id="IPR020878">
    <property type="entry name" value="RuBisCo_large_chain_AS"/>
</dbReference>
<dbReference type="InterPro" id="IPR036422">
    <property type="entry name" value="RuBisCO_lsu_N_sf"/>
</dbReference>
<dbReference type="PANTHER" id="PTHR42704">
    <property type="entry name" value="RIBULOSE BISPHOSPHATE CARBOXYLASE"/>
    <property type="match status" value="1"/>
</dbReference>
<keyword evidence="3" id="KW-1185">Reference proteome</keyword>
<evidence type="ECO:0000259" key="1">
    <source>
        <dbReference type="Pfam" id="PF00016"/>
    </source>
</evidence>
<reference evidence="3" key="1">
    <citation type="journal article" date="2019" name="Int. J. Syst. Evol. Microbiol.">
        <title>The Global Catalogue of Microorganisms (GCM) 10K type strain sequencing project: providing services to taxonomists for standard genome sequencing and annotation.</title>
        <authorList>
            <consortium name="The Broad Institute Genomics Platform"/>
            <consortium name="The Broad Institute Genome Sequencing Center for Infectious Disease"/>
            <person name="Wu L."/>
            <person name="Ma J."/>
        </authorList>
    </citation>
    <scope>NUCLEOTIDE SEQUENCE [LARGE SCALE GENOMIC DNA]</scope>
    <source>
        <strain evidence="3">JCM 17326</strain>
    </source>
</reference>